<organism evidence="1 2">
    <name type="scientific">Apiospora phragmitis</name>
    <dbReference type="NCBI Taxonomy" id="2905665"/>
    <lineage>
        <taxon>Eukaryota</taxon>
        <taxon>Fungi</taxon>
        <taxon>Dikarya</taxon>
        <taxon>Ascomycota</taxon>
        <taxon>Pezizomycotina</taxon>
        <taxon>Sordariomycetes</taxon>
        <taxon>Xylariomycetidae</taxon>
        <taxon>Amphisphaeriales</taxon>
        <taxon>Apiosporaceae</taxon>
        <taxon>Apiospora</taxon>
    </lineage>
</organism>
<keyword evidence="2" id="KW-1185">Reference proteome</keyword>
<sequence length="308" mass="35076">MDHFPFKTLKQIIQLAFETQPYRANLSQYATVSRKWQIHVEFITFETIYLDTSRLSEANQVYDAAAGIGKPRLAFPDQLPPINDYLNDLNAIFPSVEPEQHDINNGDFSDQVARLFDYLHGWHPLDPKIKLSLRLPLARITGTDTWRTNHHYSRPEAFISLRPDVFRQLPRLHFIVGFSYAHTITLGLSSGLWLHPKACCEIASRFPSLESIDWHLEELVCGDNALEVQIRNDFAAALNLVPASVWKLALKYDYYQAQRGILATPGRCPPGNLDPLSVALRRLSKQLEEVTLEMVIGPEFFPGPPLSL</sequence>
<name>A0ABR1VRQ9_9PEZI</name>
<gene>
    <name evidence="1" type="ORF">PG994_004834</name>
</gene>
<evidence type="ECO:0008006" key="3">
    <source>
        <dbReference type="Google" id="ProtNLM"/>
    </source>
</evidence>
<protein>
    <recommendedName>
        <fullName evidence="3">F-box domain-containing protein</fullName>
    </recommendedName>
</protein>
<dbReference type="Proteomes" id="UP001480595">
    <property type="component" value="Unassembled WGS sequence"/>
</dbReference>
<reference evidence="1 2" key="1">
    <citation type="submission" date="2023-01" db="EMBL/GenBank/DDBJ databases">
        <title>Analysis of 21 Apiospora genomes using comparative genomics revels a genus with tremendous synthesis potential of carbohydrate active enzymes and secondary metabolites.</title>
        <authorList>
            <person name="Sorensen T."/>
        </authorList>
    </citation>
    <scope>NUCLEOTIDE SEQUENCE [LARGE SCALE GENOMIC DNA]</scope>
    <source>
        <strain evidence="1 2">CBS 135458</strain>
    </source>
</reference>
<dbReference type="RefSeq" id="XP_066718410.1">
    <property type="nucleotide sequence ID" value="XM_066856243.1"/>
</dbReference>
<evidence type="ECO:0000313" key="2">
    <source>
        <dbReference type="Proteomes" id="UP001480595"/>
    </source>
</evidence>
<dbReference type="EMBL" id="JAQQWL010000005">
    <property type="protein sequence ID" value="KAK8073935.1"/>
    <property type="molecule type" value="Genomic_DNA"/>
</dbReference>
<dbReference type="GeneID" id="92089306"/>
<comment type="caution">
    <text evidence="1">The sequence shown here is derived from an EMBL/GenBank/DDBJ whole genome shotgun (WGS) entry which is preliminary data.</text>
</comment>
<accession>A0ABR1VRQ9</accession>
<evidence type="ECO:0000313" key="1">
    <source>
        <dbReference type="EMBL" id="KAK8073935.1"/>
    </source>
</evidence>
<proteinExistence type="predicted"/>